<dbReference type="Gene3D" id="3.10.10.10">
    <property type="entry name" value="HIV Type 1 Reverse Transcriptase, subunit A, domain 1"/>
    <property type="match status" value="1"/>
</dbReference>
<name>A0AA85J6U1_TRIRE</name>
<dbReference type="PANTHER" id="PTHR24559:SF444">
    <property type="entry name" value="REVERSE TRANSCRIPTASE DOMAIN-CONTAINING PROTEIN"/>
    <property type="match status" value="1"/>
</dbReference>
<evidence type="ECO:0000313" key="2">
    <source>
        <dbReference type="WBParaSite" id="TREG1_144380.1"/>
    </source>
</evidence>
<dbReference type="Proteomes" id="UP000050795">
    <property type="component" value="Unassembled WGS sequence"/>
</dbReference>
<dbReference type="WBParaSite" id="TREG1_144380.1">
    <property type="protein sequence ID" value="TREG1_144380.1"/>
    <property type="gene ID" value="TREG1_144380"/>
</dbReference>
<reference evidence="2" key="2">
    <citation type="submission" date="2023-11" db="UniProtKB">
        <authorList>
            <consortium name="WormBaseParasite"/>
        </authorList>
    </citation>
    <scope>IDENTIFICATION</scope>
</reference>
<dbReference type="AlphaFoldDB" id="A0AA85J6U1"/>
<proteinExistence type="predicted"/>
<sequence length="141" mass="15819">MDFLQHYELLVDSSCHRLINSNQELSISGICTDVESIRLMVATSDQLSPYEILLKKFPELTQSNYSTASLRHSITHHIVTKGPPVAAKPHPLDPAKMQIAKAEFNRLLDLGIIRPSNSPWSSPLHMVPKKNSTEIRPCGDY</sequence>
<dbReference type="InterPro" id="IPR053134">
    <property type="entry name" value="RNA-dir_DNA_polymerase"/>
</dbReference>
<dbReference type="PANTHER" id="PTHR24559">
    <property type="entry name" value="TRANSPOSON TY3-I GAG-POL POLYPROTEIN"/>
    <property type="match status" value="1"/>
</dbReference>
<protein>
    <submittedName>
        <fullName evidence="2">Uncharacterized protein</fullName>
    </submittedName>
</protein>
<dbReference type="SUPFAM" id="SSF56672">
    <property type="entry name" value="DNA/RNA polymerases"/>
    <property type="match status" value="1"/>
</dbReference>
<organism evidence="1 2">
    <name type="scientific">Trichobilharzia regenti</name>
    <name type="common">Nasal bird schistosome</name>
    <dbReference type="NCBI Taxonomy" id="157069"/>
    <lineage>
        <taxon>Eukaryota</taxon>
        <taxon>Metazoa</taxon>
        <taxon>Spiralia</taxon>
        <taxon>Lophotrochozoa</taxon>
        <taxon>Platyhelminthes</taxon>
        <taxon>Trematoda</taxon>
        <taxon>Digenea</taxon>
        <taxon>Strigeidida</taxon>
        <taxon>Schistosomatoidea</taxon>
        <taxon>Schistosomatidae</taxon>
        <taxon>Trichobilharzia</taxon>
    </lineage>
</organism>
<keyword evidence="1" id="KW-1185">Reference proteome</keyword>
<evidence type="ECO:0000313" key="1">
    <source>
        <dbReference type="Proteomes" id="UP000050795"/>
    </source>
</evidence>
<reference evidence="1" key="1">
    <citation type="submission" date="2022-06" db="EMBL/GenBank/DDBJ databases">
        <authorList>
            <person name="Berger JAMES D."/>
            <person name="Berger JAMES D."/>
        </authorList>
    </citation>
    <scope>NUCLEOTIDE SEQUENCE [LARGE SCALE GENOMIC DNA]</scope>
</reference>
<accession>A0AA85J6U1</accession>
<dbReference type="InterPro" id="IPR043502">
    <property type="entry name" value="DNA/RNA_pol_sf"/>
</dbReference>